<dbReference type="SUPFAM" id="SSF109998">
    <property type="entry name" value="Triger factor/SurA peptide-binding domain-like"/>
    <property type="match status" value="1"/>
</dbReference>
<dbReference type="GO" id="GO:0003755">
    <property type="term" value="F:peptidyl-prolyl cis-trans isomerase activity"/>
    <property type="evidence" value="ECO:0007669"/>
    <property type="project" value="UniProtKB-KW"/>
</dbReference>
<dbReference type="PANTHER" id="PTHR47245">
    <property type="entry name" value="PEPTIDYLPROLYL ISOMERASE"/>
    <property type="match status" value="1"/>
</dbReference>
<dbReference type="Gene3D" id="3.10.50.40">
    <property type="match status" value="1"/>
</dbReference>
<dbReference type="InterPro" id="IPR000297">
    <property type="entry name" value="PPIase_PpiC"/>
</dbReference>
<feature type="domain" description="PpiC" evidence="2">
    <location>
        <begin position="112"/>
        <end position="201"/>
    </location>
</feature>
<accession>A0A552UXI8</accession>
<dbReference type="PROSITE" id="PS01096">
    <property type="entry name" value="PPIC_PPIASE_1"/>
    <property type="match status" value="1"/>
</dbReference>
<protein>
    <submittedName>
        <fullName evidence="3">Peptidylprolyl isomerase</fullName>
    </submittedName>
</protein>
<dbReference type="InterPro" id="IPR046357">
    <property type="entry name" value="PPIase_dom_sf"/>
</dbReference>
<dbReference type="InterPro" id="IPR027304">
    <property type="entry name" value="Trigger_fact/SurA_dom_sf"/>
</dbReference>
<dbReference type="Gene3D" id="1.10.8.1040">
    <property type="match status" value="1"/>
</dbReference>
<dbReference type="InterPro" id="IPR023058">
    <property type="entry name" value="PPIase_PpiC_CS"/>
</dbReference>
<dbReference type="Proteomes" id="UP000319424">
    <property type="component" value="Unassembled WGS sequence"/>
</dbReference>
<dbReference type="Pfam" id="PF13616">
    <property type="entry name" value="Rotamase_3"/>
    <property type="match status" value="1"/>
</dbReference>
<evidence type="ECO:0000313" key="3">
    <source>
        <dbReference type="EMBL" id="TRW22925.1"/>
    </source>
</evidence>
<dbReference type="EMBL" id="VJXW01000022">
    <property type="protein sequence ID" value="TRW22925.1"/>
    <property type="molecule type" value="Genomic_DNA"/>
</dbReference>
<gene>
    <name evidence="3" type="ORF">FL857_10670</name>
</gene>
<name>A0A552UXI8_9FIRM</name>
<dbReference type="PROSITE" id="PS50198">
    <property type="entry name" value="PPIC_PPIASE_2"/>
    <property type="match status" value="1"/>
</dbReference>
<evidence type="ECO:0000313" key="4">
    <source>
        <dbReference type="Proteomes" id="UP000319424"/>
    </source>
</evidence>
<dbReference type="PANTHER" id="PTHR47245:SF2">
    <property type="entry name" value="PEPTIDYL-PROLYL CIS-TRANS ISOMERASE HP_0175-RELATED"/>
    <property type="match status" value="1"/>
</dbReference>
<evidence type="ECO:0000259" key="2">
    <source>
        <dbReference type="PROSITE" id="PS50198"/>
    </source>
</evidence>
<dbReference type="AlphaFoldDB" id="A0A552UXI8"/>
<keyword evidence="1" id="KW-0697">Rotamase</keyword>
<sequence>MEEKVLATVGGQNITQKELDFMKKSLAPNVLAQFQGEEGEHYLIQELVNQKLMAIEYEKELENDADFNFELEQMKENFINQYAINKIMQEATVTDEEVEKFYKDNEEEFGESNMVKASHILVENLEEAKKIKSELDDGADFADLAQEYSSCPSKDRGGDLGFFGKGAMVKEFEDAAFAMEVGEISEPVKTQFGYHIIKVTDKKVEPKQELKAIMERLRQSLTKRKQQEVYVKKINDLRTKYDVK</sequence>
<reference evidence="3 4" key="1">
    <citation type="submission" date="2019-07" db="EMBL/GenBank/DDBJ databases">
        <title>Criibacterium bergeronii gen. nov., sp. nov. isolated from human clinical samples.</title>
        <authorList>
            <person name="Maheux A.F."/>
            <person name="Boudreau D.K."/>
            <person name="Berube E."/>
            <person name="Brodeur S."/>
            <person name="Bernard K.A."/>
            <person name="Abed J.Y."/>
            <person name="Ducrey E."/>
            <person name="Guay E.F."/>
            <person name="Raymond F."/>
            <person name="Corbeil J."/>
            <person name="Domingo M.-C."/>
            <person name="Roy P.H."/>
            <person name="Boissinot M."/>
            <person name="Tocheva E.I."/>
            <person name="Omar R.F."/>
        </authorList>
    </citation>
    <scope>NUCLEOTIDE SEQUENCE [LARGE SCALE GENOMIC DNA]</scope>
    <source>
        <strain evidence="3 4">CCRI-24246</strain>
    </source>
</reference>
<dbReference type="RefSeq" id="WP_144398786.1">
    <property type="nucleotide sequence ID" value="NZ_VJXW01000022.1"/>
</dbReference>
<evidence type="ECO:0000256" key="1">
    <source>
        <dbReference type="PROSITE-ProRule" id="PRU00278"/>
    </source>
</evidence>
<proteinExistence type="predicted"/>
<organism evidence="3 4">
    <name type="scientific">Criibacterium bergeronii</name>
    <dbReference type="NCBI Taxonomy" id="1871336"/>
    <lineage>
        <taxon>Bacteria</taxon>
        <taxon>Bacillati</taxon>
        <taxon>Bacillota</taxon>
        <taxon>Clostridia</taxon>
        <taxon>Peptostreptococcales</taxon>
        <taxon>Filifactoraceae</taxon>
        <taxon>Criibacterium</taxon>
    </lineage>
</organism>
<comment type="caution">
    <text evidence="3">The sequence shown here is derived from an EMBL/GenBank/DDBJ whole genome shotgun (WGS) entry which is preliminary data.</text>
</comment>
<dbReference type="OrthoDB" id="14196at2"/>
<keyword evidence="1 3" id="KW-0413">Isomerase</keyword>
<dbReference type="InterPro" id="IPR050245">
    <property type="entry name" value="PrsA_foldase"/>
</dbReference>
<dbReference type="SUPFAM" id="SSF54534">
    <property type="entry name" value="FKBP-like"/>
    <property type="match status" value="1"/>
</dbReference>